<dbReference type="AlphaFoldDB" id="A0A2N5GPK3"/>
<dbReference type="InterPro" id="IPR034660">
    <property type="entry name" value="DinB/YfiT-like"/>
</dbReference>
<dbReference type="Pfam" id="PF07609">
    <property type="entry name" value="DUF1572"/>
    <property type="match status" value="1"/>
</dbReference>
<proteinExistence type="predicted"/>
<evidence type="ECO:0000313" key="2">
    <source>
        <dbReference type="EMBL" id="PLS00624.1"/>
    </source>
</evidence>
<evidence type="ECO:0008006" key="5">
    <source>
        <dbReference type="Google" id="ProtNLM"/>
    </source>
</evidence>
<dbReference type="EMBL" id="PGVA01000013">
    <property type="protein sequence ID" value="PLR84461.1"/>
    <property type="molecule type" value="Genomic_DNA"/>
</dbReference>
<organism evidence="1 3">
    <name type="scientific">Bacillus canaveralius</name>
    <dbReference type="NCBI Taxonomy" id="1403243"/>
    <lineage>
        <taxon>Bacteria</taxon>
        <taxon>Bacillati</taxon>
        <taxon>Bacillota</taxon>
        <taxon>Bacilli</taxon>
        <taxon>Bacillales</taxon>
        <taxon>Bacillaceae</taxon>
        <taxon>Bacillus</taxon>
    </lineage>
</organism>
<dbReference type="OrthoDB" id="68731at2"/>
<dbReference type="Gene3D" id="1.20.120.450">
    <property type="entry name" value="dinb family like domain"/>
    <property type="match status" value="1"/>
</dbReference>
<reference evidence="2 4" key="2">
    <citation type="submission" date="2017-12" db="EMBL/GenBank/DDBJ databases">
        <title>Comparative Functional Genomics of Dry Heat Resistant strains isolated from the Viking Spacecraft.</title>
        <authorList>
            <person name="Seuylemezian A."/>
            <person name="Cooper K."/>
            <person name="Vaishampayan P."/>
        </authorList>
    </citation>
    <scope>NUCLEOTIDE SEQUENCE [LARGE SCALE GENOMIC DNA]</scope>
    <source>
        <strain evidence="2 4">ATCC 29669</strain>
    </source>
</reference>
<dbReference type="InterPro" id="IPR011466">
    <property type="entry name" value="DUF1572"/>
</dbReference>
<dbReference type="EMBL" id="PGVD01000008">
    <property type="protein sequence ID" value="PLS00624.1"/>
    <property type="molecule type" value="Genomic_DNA"/>
</dbReference>
<keyword evidence="4" id="KW-1185">Reference proteome</keyword>
<reference evidence="1 3" key="1">
    <citation type="submission" date="2017-11" db="EMBL/GenBank/DDBJ databases">
        <title>Comparitive Functional Genomics of Dry Heat Resistant strains isolated from the Viking Spacecraft.</title>
        <authorList>
            <person name="Seuylemezian A."/>
            <person name="Cooper K."/>
            <person name="Vaishampayan P."/>
        </authorList>
    </citation>
    <scope>NUCLEOTIDE SEQUENCE [LARGE SCALE GENOMIC DNA]</scope>
    <source>
        <strain evidence="1 3">M4.6</strain>
    </source>
</reference>
<evidence type="ECO:0000313" key="4">
    <source>
        <dbReference type="Proteomes" id="UP000235114"/>
    </source>
</evidence>
<sequence length="147" mass="17531">MKKTTEKTFEQLDDEAFFWYPNDDSNSIAVIVKHVSGNMVSRWTDFLHSDGEKPDRDRDGEFENTISNREQLYEVWDRGWNVFFHALATLNEEHLLKNIVIRNEPHSVIEAIERQMYHYSYHIGQIIYIAKQLKGESWRSLTIPRKK</sequence>
<dbReference type="Proteomes" id="UP000235114">
    <property type="component" value="Unassembled WGS sequence"/>
</dbReference>
<gene>
    <name evidence="1" type="ORF">CU635_06410</name>
    <name evidence="2" type="ORF">CVD25_02385</name>
</gene>
<protein>
    <recommendedName>
        <fullName evidence="5">DUF1572 domain-containing protein</fullName>
    </recommendedName>
</protein>
<comment type="caution">
    <text evidence="1">The sequence shown here is derived from an EMBL/GenBank/DDBJ whole genome shotgun (WGS) entry which is preliminary data.</text>
</comment>
<name>A0A2N5GPK3_9BACI</name>
<evidence type="ECO:0000313" key="1">
    <source>
        <dbReference type="EMBL" id="PLR84461.1"/>
    </source>
</evidence>
<accession>A0A2N5GPK3</accession>
<dbReference type="SUPFAM" id="SSF109854">
    <property type="entry name" value="DinB/YfiT-like putative metalloenzymes"/>
    <property type="match status" value="1"/>
</dbReference>
<evidence type="ECO:0000313" key="3">
    <source>
        <dbReference type="Proteomes" id="UP000234951"/>
    </source>
</evidence>
<dbReference type="Proteomes" id="UP000234951">
    <property type="component" value="Unassembled WGS sequence"/>
</dbReference>